<name>A0A9D5CJL8_9LILI</name>
<dbReference type="OrthoDB" id="843225at2759"/>
<evidence type="ECO:0000259" key="1">
    <source>
        <dbReference type="Pfam" id="PF00582"/>
    </source>
</evidence>
<feature type="domain" description="UspA" evidence="1">
    <location>
        <begin position="2"/>
        <end position="162"/>
    </location>
</feature>
<dbReference type="Pfam" id="PF00582">
    <property type="entry name" value="Usp"/>
    <property type="match status" value="1"/>
</dbReference>
<gene>
    <name evidence="2" type="ORF">J5N97_016109</name>
</gene>
<dbReference type="PANTHER" id="PTHR31964">
    <property type="entry name" value="ADENINE NUCLEOTIDE ALPHA HYDROLASES-LIKE SUPERFAMILY PROTEIN"/>
    <property type="match status" value="1"/>
</dbReference>
<dbReference type="InterPro" id="IPR006016">
    <property type="entry name" value="UspA"/>
</dbReference>
<dbReference type="EMBL" id="JAGGNH010000004">
    <property type="protein sequence ID" value="KAJ0974144.1"/>
    <property type="molecule type" value="Genomic_DNA"/>
</dbReference>
<evidence type="ECO:0000313" key="3">
    <source>
        <dbReference type="Proteomes" id="UP001085076"/>
    </source>
</evidence>
<organism evidence="2 3">
    <name type="scientific">Dioscorea zingiberensis</name>
    <dbReference type="NCBI Taxonomy" id="325984"/>
    <lineage>
        <taxon>Eukaryota</taxon>
        <taxon>Viridiplantae</taxon>
        <taxon>Streptophyta</taxon>
        <taxon>Embryophyta</taxon>
        <taxon>Tracheophyta</taxon>
        <taxon>Spermatophyta</taxon>
        <taxon>Magnoliopsida</taxon>
        <taxon>Liliopsida</taxon>
        <taxon>Dioscoreales</taxon>
        <taxon>Dioscoreaceae</taxon>
        <taxon>Dioscorea</taxon>
    </lineage>
</organism>
<reference evidence="2" key="2">
    <citation type="journal article" date="2022" name="Hortic Res">
        <title>The genome of Dioscorea zingiberensis sheds light on the biosynthesis, origin and evolution of the medicinally important diosgenin saponins.</title>
        <authorList>
            <person name="Li Y."/>
            <person name="Tan C."/>
            <person name="Li Z."/>
            <person name="Guo J."/>
            <person name="Li S."/>
            <person name="Chen X."/>
            <person name="Wang C."/>
            <person name="Dai X."/>
            <person name="Yang H."/>
            <person name="Song W."/>
            <person name="Hou L."/>
            <person name="Xu J."/>
            <person name="Tong Z."/>
            <person name="Xu A."/>
            <person name="Yuan X."/>
            <person name="Wang W."/>
            <person name="Yang Q."/>
            <person name="Chen L."/>
            <person name="Sun Z."/>
            <person name="Wang K."/>
            <person name="Pan B."/>
            <person name="Chen J."/>
            <person name="Bao Y."/>
            <person name="Liu F."/>
            <person name="Qi X."/>
            <person name="Gang D.R."/>
            <person name="Wen J."/>
            <person name="Li J."/>
        </authorList>
    </citation>
    <scope>NUCLEOTIDE SEQUENCE</scope>
    <source>
        <strain evidence="2">Dzin_1.0</strain>
    </source>
</reference>
<dbReference type="Gene3D" id="3.40.50.620">
    <property type="entry name" value="HUPs"/>
    <property type="match status" value="1"/>
</dbReference>
<proteinExistence type="predicted"/>
<evidence type="ECO:0000313" key="2">
    <source>
        <dbReference type="EMBL" id="KAJ0974144.1"/>
    </source>
</evidence>
<protein>
    <recommendedName>
        <fullName evidence="1">UspA domain-containing protein</fullName>
    </recommendedName>
</protein>
<reference evidence="2" key="1">
    <citation type="submission" date="2021-03" db="EMBL/GenBank/DDBJ databases">
        <authorList>
            <person name="Li Z."/>
            <person name="Yang C."/>
        </authorList>
    </citation>
    <scope>NUCLEOTIDE SEQUENCE</scope>
    <source>
        <strain evidence="2">Dzin_1.0</strain>
        <tissue evidence="2">Leaf</tissue>
    </source>
</reference>
<comment type="caution">
    <text evidence="2">The sequence shown here is derived from an EMBL/GenBank/DDBJ whole genome shotgun (WGS) entry which is preliminary data.</text>
</comment>
<dbReference type="PANTHER" id="PTHR31964:SF124">
    <property type="entry name" value="ADENINE NUCLEOTIDE ALPHA HYDROLASES-LIKE SUPERFAMILY PROTEIN"/>
    <property type="match status" value="1"/>
</dbReference>
<dbReference type="Proteomes" id="UP001085076">
    <property type="component" value="Miscellaneous, Linkage group lg04"/>
</dbReference>
<dbReference type="InterPro" id="IPR014729">
    <property type="entry name" value="Rossmann-like_a/b/a_fold"/>
</dbReference>
<keyword evidence="3" id="KW-1185">Reference proteome</keyword>
<accession>A0A9D5CJL8</accession>
<dbReference type="SUPFAM" id="SSF52402">
    <property type="entry name" value="Adenine nucleotide alpha hydrolases-like"/>
    <property type="match status" value="1"/>
</dbReference>
<sequence length="163" mass="18419">MKVMVAVDESEGSMHALEWTLDHLFPWLNSGQQVLLRSLIVLHVQKHLHHYLFSKDLAVDMKSVINSVKRAQEQNTTKVVTSATEISVVHMKSVISSVKKAEEQNTTKVVTRATEICKARQIIAETIVLDGEPKDVISHTVELMEIDLLVGSHGHSKLKRWFM</sequence>
<dbReference type="AlphaFoldDB" id="A0A9D5CJL8"/>